<dbReference type="InterPro" id="IPR003607">
    <property type="entry name" value="HD/PDEase_dom"/>
</dbReference>
<evidence type="ECO:0000259" key="1">
    <source>
        <dbReference type="SMART" id="SM00471"/>
    </source>
</evidence>
<gene>
    <name evidence="2" type="ORF">JQ615_29905</name>
</gene>
<name>A0ABS5FRZ5_9BRAD</name>
<organism evidence="2 3">
    <name type="scientific">Bradyrhizobium jicamae</name>
    <dbReference type="NCBI Taxonomy" id="280332"/>
    <lineage>
        <taxon>Bacteria</taxon>
        <taxon>Pseudomonadati</taxon>
        <taxon>Pseudomonadota</taxon>
        <taxon>Alphaproteobacteria</taxon>
        <taxon>Hyphomicrobiales</taxon>
        <taxon>Nitrobacteraceae</taxon>
        <taxon>Bradyrhizobium</taxon>
    </lineage>
</organism>
<reference evidence="3" key="1">
    <citation type="journal article" date="2021" name="ISME J.">
        <title>Evolutionary origin and ecological implication of a unique nif island in free-living Bradyrhizobium lineages.</title>
        <authorList>
            <person name="Tao J."/>
        </authorList>
    </citation>
    <scope>NUCLEOTIDE SEQUENCE [LARGE SCALE GENOMIC DNA]</scope>
    <source>
        <strain evidence="3">SZCCT0434</strain>
    </source>
</reference>
<dbReference type="Proteomes" id="UP001315278">
    <property type="component" value="Unassembled WGS sequence"/>
</dbReference>
<dbReference type="RefSeq" id="WP_212494394.1">
    <property type="nucleotide sequence ID" value="NZ_JAFCJH010000041.1"/>
</dbReference>
<protein>
    <submittedName>
        <fullName evidence="2">HD domain-containing protein</fullName>
    </submittedName>
</protein>
<keyword evidence="3" id="KW-1185">Reference proteome</keyword>
<dbReference type="EMBL" id="JAFCJH010000041">
    <property type="protein sequence ID" value="MBR0799595.1"/>
    <property type="molecule type" value="Genomic_DNA"/>
</dbReference>
<dbReference type="SUPFAM" id="SSF109604">
    <property type="entry name" value="HD-domain/PDEase-like"/>
    <property type="match status" value="1"/>
</dbReference>
<dbReference type="CDD" id="cd00077">
    <property type="entry name" value="HDc"/>
    <property type="match status" value="1"/>
</dbReference>
<evidence type="ECO:0000313" key="3">
    <source>
        <dbReference type="Proteomes" id="UP001315278"/>
    </source>
</evidence>
<comment type="caution">
    <text evidence="2">The sequence shown here is derived from an EMBL/GenBank/DDBJ whole genome shotgun (WGS) entry which is preliminary data.</text>
</comment>
<feature type="domain" description="HD/PDEase" evidence="1">
    <location>
        <begin position="51"/>
        <end position="203"/>
    </location>
</feature>
<proteinExistence type="predicted"/>
<evidence type="ECO:0000313" key="2">
    <source>
        <dbReference type="EMBL" id="MBR0799595.1"/>
    </source>
</evidence>
<dbReference type="Gene3D" id="1.10.3210.10">
    <property type="entry name" value="Hypothetical protein af1432"/>
    <property type="match status" value="1"/>
</dbReference>
<sequence length="281" mass="31387">MKTITASAAKDLGRFLAKDFRKIFGSAYDETAERLGSLARSTIECLGRSDALYHNLEHTFLVTLVGRDILQGLSLSHRIEPDDYSHLICACLLHDIGYVRGILNGDTETEFVIDEEQKKVALVRGASDAALSAYHVDRSKLFAMERLRKSPLVDAARVVRAIELTRFPACIDKTVETVGLEPKLVQAADLIGQLGDPMYPKKANALFYEFEEIGMNRQLGYSSPADLIDKYPAFFWNCISMHIGDGIKFLNLTVSGRQWIANLHHHVLCAENSNRMMGPQL</sequence>
<accession>A0ABS5FRZ5</accession>
<dbReference type="SMART" id="SM00471">
    <property type="entry name" value="HDc"/>
    <property type="match status" value="1"/>
</dbReference>